<gene>
    <name evidence="2" type="ORF">MTR67_008748</name>
</gene>
<name>A0AAF0Q2U0_SOLVR</name>
<organism evidence="2 3">
    <name type="scientific">Solanum verrucosum</name>
    <dbReference type="NCBI Taxonomy" id="315347"/>
    <lineage>
        <taxon>Eukaryota</taxon>
        <taxon>Viridiplantae</taxon>
        <taxon>Streptophyta</taxon>
        <taxon>Embryophyta</taxon>
        <taxon>Tracheophyta</taxon>
        <taxon>Spermatophyta</taxon>
        <taxon>Magnoliopsida</taxon>
        <taxon>eudicotyledons</taxon>
        <taxon>Gunneridae</taxon>
        <taxon>Pentapetalae</taxon>
        <taxon>asterids</taxon>
        <taxon>lamiids</taxon>
        <taxon>Solanales</taxon>
        <taxon>Solanaceae</taxon>
        <taxon>Solanoideae</taxon>
        <taxon>Solaneae</taxon>
        <taxon>Solanum</taxon>
    </lineage>
</organism>
<proteinExistence type="predicted"/>
<dbReference type="InterPro" id="IPR025886">
    <property type="entry name" value="PP2-like"/>
</dbReference>
<dbReference type="EMBL" id="CP133613">
    <property type="protein sequence ID" value="WMV15363.1"/>
    <property type="molecule type" value="Genomic_DNA"/>
</dbReference>
<dbReference type="Proteomes" id="UP001234989">
    <property type="component" value="Chromosome 2"/>
</dbReference>
<dbReference type="AlphaFoldDB" id="A0AAF0Q2U0"/>
<evidence type="ECO:0000313" key="3">
    <source>
        <dbReference type="Proteomes" id="UP001234989"/>
    </source>
</evidence>
<sequence>MGAKQSIKNPKNRERTSVKTEEPSKLRPERSKTDVNYNAETTKIRVQPPYIRPQLPYYLNDILKEADSPLEIDILSTERLYEQLYNGVHLKQNKKVEQLKFPFFFSVNFFLSLSYTEKYWIDRTNNANCFMLYAKDLSITWGEDNRYWDWVDIKETSDEKILAAELKTVCWLEVCGRFDTEALTPEKLYEVVFVVKIKENADGLESITLRLIIPNKSSNDVTVNLMNVTEREKWIEVPVGEFFTISEIKRKKKREEIEIFLYETEKLNCKHGLVIKGIVICPKVS</sequence>
<dbReference type="Pfam" id="PF14299">
    <property type="entry name" value="PP2"/>
    <property type="match status" value="1"/>
</dbReference>
<protein>
    <submittedName>
        <fullName evidence="2">Uncharacterized protein</fullName>
    </submittedName>
</protein>
<evidence type="ECO:0000313" key="2">
    <source>
        <dbReference type="EMBL" id="WMV15363.1"/>
    </source>
</evidence>
<accession>A0AAF0Q2U0</accession>
<dbReference type="PANTHER" id="PTHR48478:SF1">
    <property type="entry name" value="LECTIN-LIKE"/>
    <property type="match status" value="1"/>
</dbReference>
<dbReference type="InterPro" id="IPR052147">
    <property type="entry name" value="PP2-like/Lectin"/>
</dbReference>
<dbReference type="PANTHER" id="PTHR48478">
    <property type="entry name" value="LECTIN-LIKE"/>
    <property type="match status" value="1"/>
</dbReference>
<dbReference type="GO" id="GO:0030246">
    <property type="term" value="F:carbohydrate binding"/>
    <property type="evidence" value="ECO:0007669"/>
    <property type="project" value="InterPro"/>
</dbReference>
<feature type="region of interest" description="Disordered" evidence="1">
    <location>
        <begin position="1"/>
        <end position="33"/>
    </location>
</feature>
<reference evidence="2" key="1">
    <citation type="submission" date="2023-08" db="EMBL/GenBank/DDBJ databases">
        <title>A de novo genome assembly of Solanum verrucosum Schlechtendal, a Mexican diploid species geographically isolated from the other diploid A-genome species in potato relatives.</title>
        <authorList>
            <person name="Hosaka K."/>
        </authorList>
    </citation>
    <scope>NUCLEOTIDE SEQUENCE</scope>
    <source>
        <tissue evidence="2">Young leaves</tissue>
    </source>
</reference>
<keyword evidence="3" id="KW-1185">Reference proteome</keyword>
<evidence type="ECO:0000256" key="1">
    <source>
        <dbReference type="SAM" id="MobiDB-lite"/>
    </source>
</evidence>
<feature type="compositionally biased region" description="Basic and acidic residues" evidence="1">
    <location>
        <begin position="11"/>
        <end position="33"/>
    </location>
</feature>